<evidence type="ECO:0000256" key="1">
    <source>
        <dbReference type="ARBA" id="ARBA00010199"/>
    </source>
</evidence>
<feature type="transmembrane region" description="Helical" evidence="2">
    <location>
        <begin position="338"/>
        <end position="362"/>
    </location>
</feature>
<feature type="transmembrane region" description="Helical" evidence="2">
    <location>
        <begin position="441"/>
        <end position="462"/>
    </location>
</feature>
<feature type="transmembrane region" description="Helical" evidence="2">
    <location>
        <begin position="246"/>
        <end position="266"/>
    </location>
</feature>
<feature type="transmembrane region" description="Helical" evidence="2">
    <location>
        <begin position="382"/>
        <end position="406"/>
    </location>
</feature>
<dbReference type="PANTHER" id="PTHR11206">
    <property type="entry name" value="MULTIDRUG RESISTANCE PROTEIN"/>
    <property type="match status" value="1"/>
</dbReference>
<feature type="region of interest" description="Disordered" evidence="3">
    <location>
        <begin position="1"/>
        <end position="27"/>
    </location>
</feature>
<dbReference type="AlphaFoldDB" id="A0AAN7QQ57"/>
<dbReference type="Pfam" id="PF01554">
    <property type="entry name" value="MatE"/>
    <property type="match status" value="3"/>
</dbReference>
<keyword evidence="2" id="KW-0812">Transmembrane</keyword>
<evidence type="ECO:0000313" key="4">
    <source>
        <dbReference type="EMBL" id="KAK4775144.1"/>
    </source>
</evidence>
<keyword evidence="2" id="KW-0472">Membrane</keyword>
<protein>
    <recommendedName>
        <fullName evidence="2">Protein DETOXIFICATION</fullName>
    </recommendedName>
    <alternativeName>
        <fullName evidence="2">Multidrug and toxic compound extrusion protein</fullName>
    </alternativeName>
</protein>
<dbReference type="GO" id="GO:0016020">
    <property type="term" value="C:membrane"/>
    <property type="evidence" value="ECO:0007669"/>
    <property type="project" value="InterPro"/>
</dbReference>
<feature type="transmembrane region" description="Helical" evidence="2">
    <location>
        <begin position="204"/>
        <end position="226"/>
    </location>
</feature>
<feature type="transmembrane region" description="Helical" evidence="2">
    <location>
        <begin position="413"/>
        <end position="435"/>
    </location>
</feature>
<keyword evidence="2" id="KW-1133">Transmembrane helix</keyword>
<feature type="compositionally biased region" description="Basic and acidic residues" evidence="3">
    <location>
        <begin position="1"/>
        <end position="11"/>
    </location>
</feature>
<dbReference type="Proteomes" id="UP001346149">
    <property type="component" value="Unassembled WGS sequence"/>
</dbReference>
<sequence length="505" mass="55579">MADDSGAKKNEGNTGPTVAQEEYRDRDPPNFYQPYLPMGALTEDSIQKEALLLNETTVVWRRMRFGAVDITDRKLMKKWVDESKKTWEIAAPAILTSVAQFSLSFVTAAFVGHIGAVELAAVSIVDNVLEGFVYGIMDKHISEVAGRYSKWVIPQLFAYALNFPIQKFLQSQSKVWVMTFISIAALAFHGGLNWLLITRFNHGLFGAAMAGNISWWFMVMAQMVYVVSGYFPEAWTGLSFQAFKSLAGFVKLSLASAVMLWLVVTIEKLHHSTASFFSKEEIKAPKLTCDVLQLGALVLYSSDSHGGHPEEPRSCSGCRIDMHESARLDLNGCSRLQCCFAVSLLTSTFIGLIFTAAILATTNEFPKIFTKTGEVISATSKLGYYLAATIFLNSIQPVLHGVAVGAGWQVSVALINIGCYYIVGLPIGAVLGYKFKHGAQGIWIGMLIGCLVQTLVLLYVIFKTNWQKEASKAEERMRTWGGTTGTQETTTELSRMNGAVDGEKQ</sequence>
<accession>A0AAN7QQ57</accession>
<proteinExistence type="inferred from homology"/>
<organism evidence="4 5">
    <name type="scientific">Trapa natans</name>
    <name type="common">Water chestnut</name>
    <dbReference type="NCBI Taxonomy" id="22666"/>
    <lineage>
        <taxon>Eukaryota</taxon>
        <taxon>Viridiplantae</taxon>
        <taxon>Streptophyta</taxon>
        <taxon>Embryophyta</taxon>
        <taxon>Tracheophyta</taxon>
        <taxon>Spermatophyta</taxon>
        <taxon>Magnoliopsida</taxon>
        <taxon>eudicotyledons</taxon>
        <taxon>Gunneridae</taxon>
        <taxon>Pentapetalae</taxon>
        <taxon>rosids</taxon>
        <taxon>malvids</taxon>
        <taxon>Myrtales</taxon>
        <taxon>Lythraceae</taxon>
        <taxon>Trapa</taxon>
    </lineage>
</organism>
<gene>
    <name evidence="4" type="ORF">SAY86_010079</name>
</gene>
<dbReference type="InterPro" id="IPR002528">
    <property type="entry name" value="MATE_fam"/>
</dbReference>
<dbReference type="EMBL" id="JAXQNO010000019">
    <property type="protein sequence ID" value="KAK4775144.1"/>
    <property type="molecule type" value="Genomic_DNA"/>
</dbReference>
<evidence type="ECO:0000313" key="5">
    <source>
        <dbReference type="Proteomes" id="UP001346149"/>
    </source>
</evidence>
<evidence type="ECO:0000256" key="2">
    <source>
        <dbReference type="RuleBase" id="RU004914"/>
    </source>
</evidence>
<evidence type="ECO:0000256" key="3">
    <source>
        <dbReference type="SAM" id="MobiDB-lite"/>
    </source>
</evidence>
<name>A0AAN7QQ57_TRANT</name>
<comment type="caution">
    <text evidence="4">The sequence shown here is derived from an EMBL/GenBank/DDBJ whole genome shotgun (WGS) entry which is preliminary data.</text>
</comment>
<keyword evidence="5" id="KW-1185">Reference proteome</keyword>
<reference evidence="4 5" key="1">
    <citation type="journal article" date="2023" name="Hortic Res">
        <title>Pangenome of water caltrop reveals structural variations and asymmetric subgenome divergence after allopolyploidization.</title>
        <authorList>
            <person name="Zhang X."/>
            <person name="Chen Y."/>
            <person name="Wang L."/>
            <person name="Yuan Y."/>
            <person name="Fang M."/>
            <person name="Shi L."/>
            <person name="Lu R."/>
            <person name="Comes H.P."/>
            <person name="Ma Y."/>
            <person name="Chen Y."/>
            <person name="Huang G."/>
            <person name="Zhou Y."/>
            <person name="Zheng Z."/>
            <person name="Qiu Y."/>
        </authorList>
    </citation>
    <scope>NUCLEOTIDE SEQUENCE [LARGE SCALE GENOMIC DNA]</scope>
    <source>
        <strain evidence="4">F231</strain>
    </source>
</reference>
<comment type="similarity">
    <text evidence="1 2">Belongs to the multi antimicrobial extrusion (MATE) (TC 2.A.66.1) family.</text>
</comment>
<dbReference type="GO" id="GO:0042910">
    <property type="term" value="F:xenobiotic transmembrane transporter activity"/>
    <property type="evidence" value="ECO:0007669"/>
    <property type="project" value="InterPro"/>
</dbReference>
<comment type="caution">
    <text evidence="2">Lacks conserved residue(s) required for the propagation of feature annotation.</text>
</comment>
<feature type="transmembrane region" description="Helical" evidence="2">
    <location>
        <begin position="175"/>
        <end position="197"/>
    </location>
</feature>
<dbReference type="GO" id="GO:0015297">
    <property type="term" value="F:antiporter activity"/>
    <property type="evidence" value="ECO:0007669"/>
    <property type="project" value="InterPro"/>
</dbReference>